<accession>A0A6C0HVQ2</accession>
<dbReference type="Gene3D" id="3.30.40.10">
    <property type="entry name" value="Zinc/RING finger domain, C3HC4 (zinc finger)"/>
    <property type="match status" value="1"/>
</dbReference>
<dbReference type="GO" id="GO:0008270">
    <property type="term" value="F:zinc ion binding"/>
    <property type="evidence" value="ECO:0007669"/>
    <property type="project" value="UniProtKB-KW"/>
</dbReference>
<dbReference type="GO" id="GO:0061630">
    <property type="term" value="F:ubiquitin protein ligase activity"/>
    <property type="evidence" value="ECO:0007669"/>
    <property type="project" value="TreeGrafter"/>
</dbReference>
<dbReference type="InterPro" id="IPR050731">
    <property type="entry name" value="HRD1_E3_ubiq-ligases"/>
</dbReference>
<evidence type="ECO:0000256" key="1">
    <source>
        <dbReference type="ARBA" id="ARBA00022723"/>
    </source>
</evidence>
<evidence type="ECO:0000259" key="5">
    <source>
        <dbReference type="PROSITE" id="PS50089"/>
    </source>
</evidence>
<name>A0A6C0HVQ2_9ZZZZ</name>
<evidence type="ECO:0000256" key="2">
    <source>
        <dbReference type="ARBA" id="ARBA00022771"/>
    </source>
</evidence>
<dbReference type="AlphaFoldDB" id="A0A6C0HVQ2"/>
<keyword evidence="3" id="KW-0862">Zinc</keyword>
<reference evidence="6" key="1">
    <citation type="journal article" date="2020" name="Nature">
        <title>Giant virus diversity and host interactions through global metagenomics.</title>
        <authorList>
            <person name="Schulz F."/>
            <person name="Roux S."/>
            <person name="Paez-Espino D."/>
            <person name="Jungbluth S."/>
            <person name="Walsh D.A."/>
            <person name="Denef V.J."/>
            <person name="McMahon K.D."/>
            <person name="Konstantinidis K.T."/>
            <person name="Eloe-Fadrosh E.A."/>
            <person name="Kyrpides N.C."/>
            <person name="Woyke T."/>
        </authorList>
    </citation>
    <scope>NUCLEOTIDE SEQUENCE</scope>
    <source>
        <strain evidence="6">GVMAG-M-3300023184-16</strain>
    </source>
</reference>
<evidence type="ECO:0000256" key="4">
    <source>
        <dbReference type="SAM" id="MobiDB-lite"/>
    </source>
</evidence>
<dbReference type="GO" id="GO:0043161">
    <property type="term" value="P:proteasome-mediated ubiquitin-dependent protein catabolic process"/>
    <property type="evidence" value="ECO:0007669"/>
    <property type="project" value="TreeGrafter"/>
</dbReference>
<dbReference type="EMBL" id="MN740016">
    <property type="protein sequence ID" value="QHT84245.1"/>
    <property type="molecule type" value="Genomic_DNA"/>
</dbReference>
<evidence type="ECO:0000256" key="3">
    <source>
        <dbReference type="ARBA" id="ARBA00022833"/>
    </source>
</evidence>
<dbReference type="GO" id="GO:0012505">
    <property type="term" value="C:endomembrane system"/>
    <property type="evidence" value="ECO:0007669"/>
    <property type="project" value="TreeGrafter"/>
</dbReference>
<keyword evidence="2" id="KW-0863">Zinc-finger</keyword>
<dbReference type="PROSITE" id="PS50089">
    <property type="entry name" value="ZF_RING_2"/>
    <property type="match status" value="1"/>
</dbReference>
<keyword evidence="1" id="KW-0479">Metal-binding</keyword>
<proteinExistence type="predicted"/>
<dbReference type="PROSITE" id="PS00518">
    <property type="entry name" value="ZF_RING_1"/>
    <property type="match status" value="1"/>
</dbReference>
<dbReference type="InterPro" id="IPR017907">
    <property type="entry name" value="Znf_RING_CS"/>
</dbReference>
<evidence type="ECO:0000313" key="6">
    <source>
        <dbReference type="EMBL" id="QHT84245.1"/>
    </source>
</evidence>
<dbReference type="InterPro" id="IPR001841">
    <property type="entry name" value="Znf_RING"/>
</dbReference>
<dbReference type="SUPFAM" id="SSF57850">
    <property type="entry name" value="RING/U-box"/>
    <property type="match status" value="1"/>
</dbReference>
<dbReference type="Pfam" id="PF13639">
    <property type="entry name" value="zf-RING_2"/>
    <property type="match status" value="1"/>
</dbReference>
<dbReference type="SMART" id="SM00184">
    <property type="entry name" value="RING"/>
    <property type="match status" value="1"/>
</dbReference>
<feature type="region of interest" description="Disordered" evidence="4">
    <location>
        <begin position="299"/>
        <end position="329"/>
    </location>
</feature>
<sequence length="420" mass="48368">MFTTNTTSQRADQSGLIMDQIINLDMTIYQNLQKETFTKRERSLSNLSDMSEEISHVLPQKEEEEEDTCCICFEILNTKKNYCVTPCGHPFCFMCIVKTMAKQNSCPCCRASLYQEVEEETFHANVVEEYDDQSIMNASMTSNLMIAQNEHQQYQYDHHPHDLVVEGVQPSDQNQVDNSDVFPNLPRDLDDLQPRNLQSMFDDVGDDASQHDRSLNDLFISALMPDDMEIDTDMSVSLPTYISQEDENSDDRRSGEFHRDAENVVEASSPYSSGLHASQSRPSEYAWISSAPLRIPHSNHRLEQWPPQTESERQRYPNASEAEEEEEHINVSDILPPSMDNIPKFGDNMILSLHARMRSEGYTMLDVLMITLMKIYPEEIRQDLASYRCAKGLNTIIQELQNETKEKELFAMEDRDVIML</sequence>
<feature type="domain" description="RING-type" evidence="5">
    <location>
        <begin position="69"/>
        <end position="110"/>
    </location>
</feature>
<dbReference type="PANTHER" id="PTHR22763">
    <property type="entry name" value="RING ZINC FINGER PROTEIN"/>
    <property type="match status" value="1"/>
</dbReference>
<dbReference type="InterPro" id="IPR013083">
    <property type="entry name" value="Znf_RING/FYVE/PHD"/>
</dbReference>
<organism evidence="6">
    <name type="scientific">viral metagenome</name>
    <dbReference type="NCBI Taxonomy" id="1070528"/>
    <lineage>
        <taxon>unclassified sequences</taxon>
        <taxon>metagenomes</taxon>
        <taxon>organismal metagenomes</taxon>
    </lineage>
</organism>
<protein>
    <recommendedName>
        <fullName evidence="5">RING-type domain-containing protein</fullName>
    </recommendedName>
</protein>